<protein>
    <submittedName>
        <fullName evidence="2">Uncharacterized protein</fullName>
    </submittedName>
</protein>
<sequence>MTYTVGDRRISLEHDPSEETIQLVLSHPKLFKYCLNGACYRYLIDLKKIVHLYGDILTIYSTLLSKIPKYDDVTSMTISTQTRLLRLEDSMNSLLGEMVDGNPKNGGWDDRSYERETKQVCYLTVRSACDVFSLVVKCLNCIEVFFLSYDNLKKLLIPYSLIQAEEIHTSLLNIQNLFAVVTIVDNIRVIGSWEPALLQQLRKVERITTGIERESIVLGAAFRTFDLSLQQYTLFLLGRAMLKREIDSSQCQIIRRREICFQAAEHVVNIPLNHEPMGYLFVAELNTYVIIFISILVFLMLFATFRLIMLLKSE</sequence>
<evidence type="ECO:0000256" key="1">
    <source>
        <dbReference type="SAM" id="Phobius"/>
    </source>
</evidence>
<dbReference type="EMBL" id="OZ004253">
    <property type="protein sequence ID" value="CAK7893779.1"/>
    <property type="molecule type" value="Genomic_DNA"/>
</dbReference>
<name>A0ABP0E9D0_9ASCO</name>
<organism evidence="2 3">
    <name type="scientific">[Candida] anglica</name>
    <dbReference type="NCBI Taxonomy" id="148631"/>
    <lineage>
        <taxon>Eukaryota</taxon>
        <taxon>Fungi</taxon>
        <taxon>Dikarya</taxon>
        <taxon>Ascomycota</taxon>
        <taxon>Saccharomycotina</taxon>
        <taxon>Pichiomycetes</taxon>
        <taxon>Debaryomycetaceae</taxon>
        <taxon>Kurtzmaniella</taxon>
    </lineage>
</organism>
<gene>
    <name evidence="2" type="ORF">CAAN4_A09120</name>
</gene>
<keyword evidence="3" id="KW-1185">Reference proteome</keyword>
<evidence type="ECO:0000313" key="2">
    <source>
        <dbReference type="EMBL" id="CAK7893779.1"/>
    </source>
</evidence>
<evidence type="ECO:0000313" key="3">
    <source>
        <dbReference type="Proteomes" id="UP001497600"/>
    </source>
</evidence>
<keyword evidence="1" id="KW-1133">Transmembrane helix</keyword>
<accession>A0ABP0E9D0</accession>
<keyword evidence="1" id="KW-0812">Transmembrane</keyword>
<reference evidence="2 3" key="1">
    <citation type="submission" date="2024-01" db="EMBL/GenBank/DDBJ databases">
        <authorList>
            <consortium name="Genoscope - CEA"/>
            <person name="William W."/>
        </authorList>
    </citation>
    <scope>NUCLEOTIDE SEQUENCE [LARGE SCALE GENOMIC DNA]</scope>
    <source>
        <strain evidence="2 3">29B2s-10</strain>
    </source>
</reference>
<dbReference type="Proteomes" id="UP001497600">
    <property type="component" value="Chromosome A"/>
</dbReference>
<proteinExistence type="predicted"/>
<feature type="transmembrane region" description="Helical" evidence="1">
    <location>
        <begin position="288"/>
        <end position="311"/>
    </location>
</feature>
<keyword evidence="1" id="KW-0472">Membrane</keyword>